<name>A0AAJ4ZBK4_PANPU</name>
<dbReference type="EC" id="1.1.1.276" evidence="2"/>
<keyword evidence="3" id="KW-1185">Reference proteome</keyword>
<dbReference type="GO" id="GO:0031132">
    <property type="term" value="F:serine 3-dehydrogenase activity"/>
    <property type="evidence" value="ECO:0007669"/>
    <property type="project" value="UniProtKB-EC"/>
</dbReference>
<evidence type="ECO:0000313" key="3">
    <source>
        <dbReference type="Proteomes" id="UP000035086"/>
    </source>
</evidence>
<gene>
    <name evidence="2" type="primary">sdh_1</name>
    <name evidence="2" type="ORF">NCTC13159_01780</name>
    <name evidence="1" type="ORF">RO07_12350</name>
</gene>
<dbReference type="Pfam" id="PF00106">
    <property type="entry name" value="adh_short"/>
    <property type="match status" value="1"/>
</dbReference>
<dbReference type="PANTHER" id="PTHR45458">
    <property type="entry name" value="SHORT-CHAIN DEHYDROGENASE/REDUCTASE SDR"/>
    <property type="match status" value="1"/>
</dbReference>
<dbReference type="KEGG" id="ppul:RO07_12350"/>
<proteinExistence type="predicted"/>
<evidence type="ECO:0000313" key="2">
    <source>
        <dbReference type="EMBL" id="SUA90297.1"/>
    </source>
</evidence>
<evidence type="ECO:0000313" key="1">
    <source>
        <dbReference type="EMBL" id="APD13328.1"/>
    </source>
</evidence>
<protein>
    <submittedName>
        <fullName evidence="2">Serine 3-dehydrogenase</fullName>
        <ecNumber evidence="2">1.1.1.276</ecNumber>
    </submittedName>
</protein>
<organism evidence="2 4">
    <name type="scientific">Pandoraea pulmonicola</name>
    <dbReference type="NCBI Taxonomy" id="93221"/>
    <lineage>
        <taxon>Bacteria</taxon>
        <taxon>Pseudomonadati</taxon>
        <taxon>Pseudomonadota</taxon>
        <taxon>Betaproteobacteria</taxon>
        <taxon>Burkholderiales</taxon>
        <taxon>Burkholderiaceae</taxon>
        <taxon>Pandoraea</taxon>
    </lineage>
</organism>
<dbReference type="PANTHER" id="PTHR45458:SF1">
    <property type="entry name" value="SHORT CHAIN DEHYDROGENASE"/>
    <property type="match status" value="1"/>
</dbReference>
<reference evidence="3" key="1">
    <citation type="submission" date="2014-12" db="EMBL/GenBank/DDBJ databases">
        <title>Complete Genome Sequencing of Pandoraea pulmonicola DSM 16583.</title>
        <authorList>
            <person name="Chan K.-G."/>
        </authorList>
    </citation>
    <scope>NUCLEOTIDE SEQUENCE [LARGE SCALE GENOMIC DNA]</scope>
    <source>
        <strain evidence="3">DSM 16583</strain>
    </source>
</reference>
<dbReference type="InterPro" id="IPR002347">
    <property type="entry name" value="SDR_fam"/>
</dbReference>
<dbReference type="SUPFAM" id="SSF51735">
    <property type="entry name" value="NAD(P)-binding Rossmann-fold domains"/>
    <property type="match status" value="1"/>
</dbReference>
<evidence type="ECO:0000313" key="4">
    <source>
        <dbReference type="Proteomes" id="UP000254589"/>
    </source>
</evidence>
<dbReference type="EMBL" id="UGSJ01000001">
    <property type="protein sequence ID" value="SUA90297.1"/>
    <property type="molecule type" value="Genomic_DNA"/>
</dbReference>
<reference evidence="2 4" key="3">
    <citation type="submission" date="2018-06" db="EMBL/GenBank/DDBJ databases">
        <authorList>
            <consortium name="Pathogen Informatics"/>
            <person name="Doyle S."/>
        </authorList>
    </citation>
    <scope>NUCLEOTIDE SEQUENCE [LARGE SCALE GENOMIC DNA]</scope>
    <source>
        <strain evidence="2 4">NCTC13159</strain>
    </source>
</reference>
<accession>A0AAJ4ZBK4</accession>
<dbReference type="EMBL" id="CP010310">
    <property type="protein sequence ID" value="APD13328.1"/>
    <property type="molecule type" value="Genomic_DNA"/>
</dbReference>
<dbReference type="Proteomes" id="UP000035086">
    <property type="component" value="Chromosome"/>
</dbReference>
<dbReference type="Proteomes" id="UP000254589">
    <property type="component" value="Unassembled WGS sequence"/>
</dbReference>
<dbReference type="InterPro" id="IPR036291">
    <property type="entry name" value="NAD(P)-bd_dom_sf"/>
</dbReference>
<dbReference type="InterPro" id="IPR052184">
    <property type="entry name" value="SDR_enzymes"/>
</dbReference>
<keyword evidence="2" id="KW-0560">Oxidoreductase</keyword>
<reference evidence="1" key="2">
    <citation type="submission" date="2016-11" db="EMBL/GenBank/DDBJ databases">
        <title>Complete Genome Sequencing of Pandoraea pulmonicola DSM 16583.</title>
        <authorList>
            <person name="Chan K.-G."/>
        </authorList>
    </citation>
    <scope>NUCLEOTIDE SEQUENCE</scope>
    <source>
        <strain evidence="1">DSM 16583</strain>
    </source>
</reference>
<dbReference type="Gene3D" id="3.40.50.720">
    <property type="entry name" value="NAD(P)-binding Rossmann-like Domain"/>
    <property type="match status" value="1"/>
</dbReference>
<dbReference type="AlphaFoldDB" id="A0AAJ4ZBK4"/>
<sequence>MTSAAGRTSTILLIGASRGLGHAMADDFLRRGWNVVGTVRSHAPTTPLHALADAHPGRVEIEMLDITRPEQLEALAGRLPGRVFDILFVNAGTTNPDPTQTIGKGYVVSRSHFFMDLSHSAMNSVALRCVRIDKCRNADFRCRRPLSKTIALQII</sequence>